<evidence type="ECO:0000256" key="4">
    <source>
        <dbReference type="ARBA" id="ARBA00022840"/>
    </source>
</evidence>
<evidence type="ECO:0000313" key="7">
    <source>
        <dbReference type="EMBL" id="QDT61946.1"/>
    </source>
</evidence>
<keyword evidence="3" id="KW-0547">Nucleotide-binding</keyword>
<evidence type="ECO:0000313" key="8">
    <source>
        <dbReference type="Proteomes" id="UP000315003"/>
    </source>
</evidence>
<organism evidence="7 8">
    <name type="scientific">Stieleria bergensis</name>
    <dbReference type="NCBI Taxonomy" id="2528025"/>
    <lineage>
        <taxon>Bacteria</taxon>
        <taxon>Pseudomonadati</taxon>
        <taxon>Planctomycetota</taxon>
        <taxon>Planctomycetia</taxon>
        <taxon>Pirellulales</taxon>
        <taxon>Pirellulaceae</taxon>
        <taxon>Stieleria</taxon>
    </lineage>
</organism>
<evidence type="ECO:0000256" key="5">
    <source>
        <dbReference type="SAM" id="MobiDB-lite"/>
    </source>
</evidence>
<dbReference type="EMBL" id="CP036272">
    <property type="protein sequence ID" value="QDT61946.1"/>
    <property type="molecule type" value="Genomic_DNA"/>
</dbReference>
<protein>
    <submittedName>
        <fullName evidence="7">Putative ABC transporter ATP-binding protein YxlF</fullName>
        <ecNumber evidence="7">3.6.3.-</ecNumber>
    </submittedName>
</protein>
<keyword evidence="8" id="KW-1185">Reference proteome</keyword>
<sequence length="411" mass="44310">MPGSGLSNGTFNAGKLSDEDSLAADSDSVVNVDDLKKTYHSYTWRGRKHVQAVRGVSLQAQRGEVFGLLGPNGAGKTTLIKMLLGVIRPSAGRATVLGQSIGSPVARSRVGYLPESLRVDRHHTARSALRYYGRLSRMDAQSIARRSDELLELVGLRGRDREPVVRFSKGMYQRLGLAQALLHNPDLLVLDEPTDGLDPVGRNEVRRVIERLRDAGKTIFLNSHILQEVELVCSRVAIMAAGQLKAIGAIDQLADQGQHRVTIDVLQTANAAAAPHSTNAAPHSTNAAPDLSPNAEPPLQLFDQQGQLIDLAGFPTLQFTRQRVAVRLAMEYESQAQIDQLVDRLRQSGCSIVGLSTAGESLEQTFMRLVGPAVGSDVSEESAVDSLGSVDGQRETQSQAIQSMAVQEAGE</sequence>
<feature type="compositionally biased region" description="Polar residues" evidence="5">
    <location>
        <begin position="395"/>
        <end position="405"/>
    </location>
</feature>
<comment type="similarity">
    <text evidence="1">Belongs to the ABC transporter superfamily.</text>
</comment>
<dbReference type="CDD" id="cd03230">
    <property type="entry name" value="ABC_DR_subfamily_A"/>
    <property type="match status" value="1"/>
</dbReference>
<keyword evidence="7" id="KW-0378">Hydrolase</keyword>
<dbReference type="Gene3D" id="3.40.50.300">
    <property type="entry name" value="P-loop containing nucleotide triphosphate hydrolases"/>
    <property type="match status" value="1"/>
</dbReference>
<dbReference type="InterPro" id="IPR003439">
    <property type="entry name" value="ABC_transporter-like_ATP-bd"/>
</dbReference>
<name>A0A517T0M6_9BACT</name>
<feature type="region of interest" description="Disordered" evidence="5">
    <location>
        <begin position="274"/>
        <end position="296"/>
    </location>
</feature>
<dbReference type="GO" id="GO:0005524">
    <property type="term" value="F:ATP binding"/>
    <property type="evidence" value="ECO:0007669"/>
    <property type="project" value="UniProtKB-KW"/>
</dbReference>
<feature type="domain" description="ABC transporter" evidence="6">
    <location>
        <begin position="30"/>
        <end position="266"/>
    </location>
</feature>
<accession>A0A517T0M6</accession>
<evidence type="ECO:0000256" key="3">
    <source>
        <dbReference type="ARBA" id="ARBA00022741"/>
    </source>
</evidence>
<dbReference type="SUPFAM" id="SSF52540">
    <property type="entry name" value="P-loop containing nucleoside triphosphate hydrolases"/>
    <property type="match status" value="1"/>
</dbReference>
<evidence type="ECO:0000259" key="6">
    <source>
        <dbReference type="PROSITE" id="PS50893"/>
    </source>
</evidence>
<dbReference type="Pfam" id="PF00005">
    <property type="entry name" value="ABC_tran"/>
    <property type="match status" value="1"/>
</dbReference>
<dbReference type="Proteomes" id="UP000315003">
    <property type="component" value="Chromosome"/>
</dbReference>
<reference evidence="7 8" key="1">
    <citation type="submission" date="2019-02" db="EMBL/GenBank/DDBJ databases">
        <title>Deep-cultivation of Planctomycetes and their phenomic and genomic characterization uncovers novel biology.</title>
        <authorList>
            <person name="Wiegand S."/>
            <person name="Jogler M."/>
            <person name="Boedeker C."/>
            <person name="Pinto D."/>
            <person name="Vollmers J."/>
            <person name="Rivas-Marin E."/>
            <person name="Kohn T."/>
            <person name="Peeters S.H."/>
            <person name="Heuer A."/>
            <person name="Rast P."/>
            <person name="Oberbeckmann S."/>
            <person name="Bunk B."/>
            <person name="Jeske O."/>
            <person name="Meyerdierks A."/>
            <person name="Storesund J.E."/>
            <person name="Kallscheuer N."/>
            <person name="Luecker S."/>
            <person name="Lage O.M."/>
            <person name="Pohl T."/>
            <person name="Merkel B.J."/>
            <person name="Hornburger P."/>
            <person name="Mueller R.-W."/>
            <person name="Bruemmer F."/>
            <person name="Labrenz M."/>
            <person name="Spormann A.M."/>
            <person name="Op den Camp H."/>
            <person name="Overmann J."/>
            <person name="Amann R."/>
            <person name="Jetten M.S.M."/>
            <person name="Mascher T."/>
            <person name="Medema M.H."/>
            <person name="Devos D.P."/>
            <person name="Kaster A.-K."/>
            <person name="Ovreas L."/>
            <person name="Rohde M."/>
            <person name="Galperin M.Y."/>
            <person name="Jogler C."/>
        </authorList>
    </citation>
    <scope>NUCLEOTIDE SEQUENCE [LARGE SCALE GENOMIC DNA]</scope>
    <source>
        <strain evidence="7 8">SV_7m_r</strain>
    </source>
</reference>
<dbReference type="GO" id="GO:0016887">
    <property type="term" value="F:ATP hydrolysis activity"/>
    <property type="evidence" value="ECO:0007669"/>
    <property type="project" value="InterPro"/>
</dbReference>
<dbReference type="OrthoDB" id="9804819at2"/>
<evidence type="ECO:0000256" key="2">
    <source>
        <dbReference type="ARBA" id="ARBA00022448"/>
    </source>
</evidence>
<feature type="compositionally biased region" description="Low complexity" evidence="5">
    <location>
        <begin position="274"/>
        <end position="284"/>
    </location>
</feature>
<proteinExistence type="inferred from homology"/>
<feature type="region of interest" description="Disordered" evidence="5">
    <location>
        <begin position="384"/>
        <end position="411"/>
    </location>
</feature>
<dbReference type="PANTHER" id="PTHR43335">
    <property type="entry name" value="ABC TRANSPORTER, ATP-BINDING PROTEIN"/>
    <property type="match status" value="1"/>
</dbReference>
<evidence type="ECO:0000256" key="1">
    <source>
        <dbReference type="ARBA" id="ARBA00005417"/>
    </source>
</evidence>
<dbReference type="SMART" id="SM00382">
    <property type="entry name" value="AAA"/>
    <property type="match status" value="1"/>
</dbReference>
<dbReference type="InterPro" id="IPR027417">
    <property type="entry name" value="P-loop_NTPase"/>
</dbReference>
<dbReference type="PROSITE" id="PS50893">
    <property type="entry name" value="ABC_TRANSPORTER_2"/>
    <property type="match status" value="1"/>
</dbReference>
<dbReference type="InterPro" id="IPR003593">
    <property type="entry name" value="AAA+_ATPase"/>
</dbReference>
<dbReference type="PANTHER" id="PTHR43335:SF2">
    <property type="entry name" value="ABC TRANSPORTER, ATP-BINDING PROTEIN"/>
    <property type="match status" value="1"/>
</dbReference>
<keyword evidence="2" id="KW-0813">Transport</keyword>
<dbReference type="AlphaFoldDB" id="A0A517T0M6"/>
<keyword evidence="4 7" id="KW-0067">ATP-binding</keyword>
<gene>
    <name evidence="7" type="primary">yxlF</name>
    <name evidence="7" type="ORF">SV7mr_44870</name>
</gene>
<dbReference type="EC" id="3.6.3.-" evidence="7"/>